<feature type="region of interest" description="Disordered" evidence="1">
    <location>
        <begin position="33"/>
        <end position="73"/>
    </location>
</feature>
<keyword evidence="2" id="KW-0732">Signal</keyword>
<evidence type="ECO:0000313" key="3">
    <source>
        <dbReference type="EMBL" id="BAT57505.1"/>
    </source>
</evidence>
<feature type="signal peptide" evidence="2">
    <location>
        <begin position="1"/>
        <end position="23"/>
    </location>
</feature>
<evidence type="ECO:0008006" key="5">
    <source>
        <dbReference type="Google" id="ProtNLM"/>
    </source>
</evidence>
<accession>A0A0S3PNL1</accession>
<proteinExistence type="predicted"/>
<evidence type="ECO:0000313" key="4">
    <source>
        <dbReference type="Proteomes" id="UP000236884"/>
    </source>
</evidence>
<dbReference type="RefSeq" id="WP_096350270.1">
    <property type="nucleotide sequence ID" value="NZ_AP014946.1"/>
</dbReference>
<feature type="chain" id="PRO_5006615519" description="Acid shock protein" evidence="2">
    <location>
        <begin position="24"/>
        <end position="73"/>
    </location>
</feature>
<name>A0A0S3PNL1_9BRAD</name>
<dbReference type="EMBL" id="AP014946">
    <property type="protein sequence ID" value="BAT57505.1"/>
    <property type="molecule type" value="Genomic_DNA"/>
</dbReference>
<protein>
    <recommendedName>
        <fullName evidence="5">Acid shock protein</fullName>
    </recommendedName>
</protein>
<dbReference type="Proteomes" id="UP000236884">
    <property type="component" value="Chromosome"/>
</dbReference>
<gene>
    <name evidence="3" type="ORF">GJW-30_1_00010</name>
</gene>
<dbReference type="KEGG" id="vgo:GJW-30_1_00010"/>
<reference evidence="3 4" key="1">
    <citation type="submission" date="2015-08" db="EMBL/GenBank/DDBJ databases">
        <title>Investigation of the bacterial diversity of lava forest soil.</title>
        <authorList>
            <person name="Lee J.S."/>
        </authorList>
    </citation>
    <scope>NUCLEOTIDE SEQUENCE [LARGE SCALE GENOMIC DNA]</scope>
    <source>
        <strain evidence="3 4">GJW-30</strain>
    </source>
</reference>
<sequence>MLKIVTVAGAAALLGLGTLGASAAAPVGKMPTVGQTIEVQGGSTRVPRAKPKKMKSQKTKGAPPATMPKSTNQ</sequence>
<feature type="compositionally biased region" description="Basic residues" evidence="1">
    <location>
        <begin position="47"/>
        <end position="58"/>
    </location>
</feature>
<feature type="compositionally biased region" description="Polar residues" evidence="1">
    <location>
        <begin position="33"/>
        <end position="43"/>
    </location>
</feature>
<organism evidence="3 4">
    <name type="scientific">Variibacter gotjawalensis</name>
    <dbReference type="NCBI Taxonomy" id="1333996"/>
    <lineage>
        <taxon>Bacteria</taxon>
        <taxon>Pseudomonadati</taxon>
        <taxon>Pseudomonadota</taxon>
        <taxon>Alphaproteobacteria</taxon>
        <taxon>Hyphomicrobiales</taxon>
        <taxon>Nitrobacteraceae</taxon>
        <taxon>Variibacter</taxon>
    </lineage>
</organism>
<keyword evidence="4" id="KW-1185">Reference proteome</keyword>
<dbReference type="AlphaFoldDB" id="A0A0S3PNL1"/>
<evidence type="ECO:0000256" key="2">
    <source>
        <dbReference type="SAM" id="SignalP"/>
    </source>
</evidence>
<evidence type="ECO:0000256" key="1">
    <source>
        <dbReference type="SAM" id="MobiDB-lite"/>
    </source>
</evidence>